<dbReference type="Pfam" id="PF01380">
    <property type="entry name" value="SIS"/>
    <property type="match status" value="1"/>
</dbReference>
<keyword evidence="3" id="KW-0804">Transcription</keyword>
<dbReference type="PANTHER" id="PTHR30514">
    <property type="entry name" value="GLUCOKINASE"/>
    <property type="match status" value="1"/>
</dbReference>
<keyword evidence="1" id="KW-0805">Transcription regulation</keyword>
<dbReference type="Pfam" id="PF01418">
    <property type="entry name" value="HTH_6"/>
    <property type="match status" value="1"/>
</dbReference>
<dbReference type="InterPro" id="IPR047640">
    <property type="entry name" value="RpiR-like"/>
</dbReference>
<dbReference type="GO" id="GO:0003700">
    <property type="term" value="F:DNA-binding transcription factor activity"/>
    <property type="evidence" value="ECO:0007669"/>
    <property type="project" value="InterPro"/>
</dbReference>
<evidence type="ECO:0000259" key="5">
    <source>
        <dbReference type="PROSITE" id="PS51464"/>
    </source>
</evidence>
<feature type="domain" description="HTH rpiR-type" evidence="4">
    <location>
        <begin position="9"/>
        <end position="85"/>
    </location>
</feature>
<organism evidence="6 7">
    <name type="scientific">Salipaludibacillus keqinensis</name>
    <dbReference type="NCBI Taxonomy" id="2045207"/>
    <lineage>
        <taxon>Bacteria</taxon>
        <taxon>Bacillati</taxon>
        <taxon>Bacillota</taxon>
        <taxon>Bacilli</taxon>
        <taxon>Bacillales</taxon>
        <taxon>Bacillaceae</taxon>
    </lineage>
</organism>
<evidence type="ECO:0008006" key="8">
    <source>
        <dbReference type="Google" id="ProtNLM"/>
    </source>
</evidence>
<dbReference type="Gene3D" id="3.40.50.10490">
    <property type="entry name" value="Glucose-6-phosphate isomerase like protein, domain 1"/>
    <property type="match status" value="1"/>
</dbReference>
<dbReference type="SUPFAM" id="SSF46689">
    <property type="entry name" value="Homeodomain-like"/>
    <property type="match status" value="1"/>
</dbReference>
<evidence type="ECO:0000256" key="1">
    <source>
        <dbReference type="ARBA" id="ARBA00023015"/>
    </source>
</evidence>
<keyword evidence="2" id="KW-0238">DNA-binding</keyword>
<dbReference type="SUPFAM" id="SSF53697">
    <property type="entry name" value="SIS domain"/>
    <property type="match status" value="1"/>
</dbReference>
<dbReference type="OrthoDB" id="3684496at2"/>
<feature type="domain" description="SIS" evidence="5">
    <location>
        <begin position="125"/>
        <end position="265"/>
    </location>
</feature>
<dbReference type="InterPro" id="IPR036388">
    <property type="entry name" value="WH-like_DNA-bd_sf"/>
</dbReference>
<dbReference type="GO" id="GO:1901135">
    <property type="term" value="P:carbohydrate derivative metabolic process"/>
    <property type="evidence" value="ECO:0007669"/>
    <property type="project" value="InterPro"/>
</dbReference>
<keyword evidence="7" id="KW-1185">Reference proteome</keyword>
<dbReference type="PROSITE" id="PS51071">
    <property type="entry name" value="HTH_RPIR"/>
    <property type="match status" value="1"/>
</dbReference>
<dbReference type="InterPro" id="IPR046348">
    <property type="entry name" value="SIS_dom_sf"/>
</dbReference>
<dbReference type="Gene3D" id="1.10.10.10">
    <property type="entry name" value="Winged helix-like DNA-binding domain superfamily/Winged helix DNA-binding domain"/>
    <property type="match status" value="1"/>
</dbReference>
<dbReference type="InterPro" id="IPR001347">
    <property type="entry name" value="SIS_dom"/>
</dbReference>
<dbReference type="Proteomes" id="UP000248214">
    <property type="component" value="Unassembled WGS sequence"/>
</dbReference>
<dbReference type="EMBL" id="PDOD01000003">
    <property type="protein sequence ID" value="PYZ92742.1"/>
    <property type="molecule type" value="Genomic_DNA"/>
</dbReference>
<dbReference type="RefSeq" id="WP_110610290.1">
    <property type="nucleotide sequence ID" value="NZ_PDOD01000003.1"/>
</dbReference>
<dbReference type="PROSITE" id="PS51464">
    <property type="entry name" value="SIS"/>
    <property type="match status" value="1"/>
</dbReference>
<evidence type="ECO:0000313" key="7">
    <source>
        <dbReference type="Proteomes" id="UP000248214"/>
    </source>
</evidence>
<gene>
    <name evidence="6" type="ORF">CR194_13895</name>
</gene>
<dbReference type="InterPro" id="IPR009057">
    <property type="entry name" value="Homeodomain-like_sf"/>
</dbReference>
<evidence type="ECO:0000313" key="6">
    <source>
        <dbReference type="EMBL" id="PYZ92742.1"/>
    </source>
</evidence>
<evidence type="ECO:0000256" key="2">
    <source>
        <dbReference type="ARBA" id="ARBA00023125"/>
    </source>
</evidence>
<proteinExistence type="predicted"/>
<name>A0A323TBF7_9BACI</name>
<comment type="caution">
    <text evidence="6">The sequence shown here is derived from an EMBL/GenBank/DDBJ whole genome shotgun (WGS) entry which is preliminary data.</text>
</comment>
<sequence>MIHPLDKNTPVAIRIDSHLKALTKSEQKVADFVLNHLDEVMYLSVTDLADKAEVGETTVLRFCRKIGFKGYQEFKFSLAKDISAQSHETKNETKEESFIDSITSHIIQAVQETKAMVDENSLNEGLSMLLKARSIHIFGVGTSGITALDAKSRFLRTGHSVEAITDSHFQAMTAATVRSEDVVIGLSVSGSTKDTIDSLQIAKKNGAKVIAITHHARSPITKLADIVLLSGGKESPLEGGSMTAKIGQLVVIDLLCTGLALEDFDSSIRMKEKTAKSVTGKLY</sequence>
<dbReference type="PANTHER" id="PTHR30514:SF9">
    <property type="entry name" value="TRANSCRIPTIONAL REGULATOR"/>
    <property type="match status" value="1"/>
</dbReference>
<evidence type="ECO:0000259" key="4">
    <source>
        <dbReference type="PROSITE" id="PS51071"/>
    </source>
</evidence>
<evidence type="ECO:0000256" key="3">
    <source>
        <dbReference type="ARBA" id="ARBA00023163"/>
    </source>
</evidence>
<dbReference type="AlphaFoldDB" id="A0A323TBF7"/>
<dbReference type="InterPro" id="IPR035472">
    <property type="entry name" value="RpiR-like_SIS"/>
</dbReference>
<reference evidence="6 7" key="1">
    <citation type="submission" date="2017-10" db="EMBL/GenBank/DDBJ databases">
        <title>Bacillus sp. nov., a halophilic bacterium isolated from a Keqin Lake.</title>
        <authorList>
            <person name="Wang H."/>
        </authorList>
    </citation>
    <scope>NUCLEOTIDE SEQUENCE [LARGE SCALE GENOMIC DNA]</scope>
    <source>
        <strain evidence="6 7">KQ-12</strain>
    </source>
</reference>
<accession>A0A323TBF7</accession>
<protein>
    <recommendedName>
        <fullName evidence="8">Transcriptional regulator</fullName>
    </recommendedName>
</protein>
<dbReference type="GO" id="GO:0097367">
    <property type="term" value="F:carbohydrate derivative binding"/>
    <property type="evidence" value="ECO:0007669"/>
    <property type="project" value="InterPro"/>
</dbReference>
<dbReference type="PROSITE" id="PS00356">
    <property type="entry name" value="HTH_LACI_1"/>
    <property type="match status" value="1"/>
</dbReference>
<dbReference type="InterPro" id="IPR000281">
    <property type="entry name" value="HTH_RpiR"/>
</dbReference>
<dbReference type="GO" id="GO:0003677">
    <property type="term" value="F:DNA binding"/>
    <property type="evidence" value="ECO:0007669"/>
    <property type="project" value="UniProtKB-KW"/>
</dbReference>
<dbReference type="CDD" id="cd05013">
    <property type="entry name" value="SIS_RpiR"/>
    <property type="match status" value="1"/>
</dbReference>